<keyword evidence="5" id="KW-1185">Reference proteome</keyword>
<organism evidence="4 5">
    <name type="scientific">Candidatus Paraluminiphilus aquimaris</name>
    <dbReference type="NCBI Taxonomy" id="2518994"/>
    <lineage>
        <taxon>Bacteria</taxon>
        <taxon>Pseudomonadati</taxon>
        <taxon>Pseudomonadota</taxon>
        <taxon>Gammaproteobacteria</taxon>
        <taxon>Cellvibrionales</taxon>
        <taxon>Halieaceae</taxon>
        <taxon>Candidatus Paraluminiphilus</taxon>
    </lineage>
</organism>
<dbReference type="InterPro" id="IPR029045">
    <property type="entry name" value="ClpP/crotonase-like_dom_sf"/>
</dbReference>
<dbReference type="SUPFAM" id="SSF52096">
    <property type="entry name" value="ClpP/crotonase"/>
    <property type="match status" value="1"/>
</dbReference>
<dbReference type="InterPro" id="IPR001753">
    <property type="entry name" value="Enoyl-CoA_hydra/iso"/>
</dbReference>
<gene>
    <name evidence="4" type="ORF">E0F26_07990</name>
</gene>
<evidence type="ECO:0000256" key="3">
    <source>
        <dbReference type="ARBA" id="ARBA00023235"/>
    </source>
</evidence>
<dbReference type="Proteomes" id="UP001317963">
    <property type="component" value="Chromosome"/>
</dbReference>
<evidence type="ECO:0000313" key="5">
    <source>
        <dbReference type="Proteomes" id="UP001317963"/>
    </source>
</evidence>
<reference evidence="4 5" key="1">
    <citation type="submission" date="2019-02" db="EMBL/GenBank/DDBJ databases">
        <title>Halieaceae_genomes.</title>
        <authorList>
            <person name="Li S.-H."/>
        </authorList>
    </citation>
    <scope>NUCLEOTIDE SEQUENCE [LARGE SCALE GENOMIC DNA]</scope>
    <source>
        <strain evidence="4 5">JH123</strain>
    </source>
</reference>
<proteinExistence type="predicted"/>
<dbReference type="Gene3D" id="3.90.226.10">
    <property type="entry name" value="2-enoyl-CoA Hydratase, Chain A, domain 1"/>
    <property type="match status" value="1"/>
</dbReference>
<protein>
    <submittedName>
        <fullName evidence="4">Enoyl-CoA hydratase/isomerase family protein</fullName>
    </submittedName>
</protein>
<evidence type="ECO:0000256" key="1">
    <source>
        <dbReference type="ARBA" id="ARBA00004275"/>
    </source>
</evidence>
<dbReference type="PANTHER" id="PTHR43684">
    <property type="match status" value="1"/>
</dbReference>
<dbReference type="Pfam" id="PF00378">
    <property type="entry name" value="ECH_1"/>
    <property type="match status" value="1"/>
</dbReference>
<evidence type="ECO:0000256" key="2">
    <source>
        <dbReference type="ARBA" id="ARBA00023140"/>
    </source>
</evidence>
<dbReference type="InterPro" id="IPR051053">
    <property type="entry name" value="ECH/Chromodomain_protein"/>
</dbReference>
<dbReference type="EMBL" id="CP036501">
    <property type="protein sequence ID" value="UZP74681.1"/>
    <property type="molecule type" value="Genomic_DNA"/>
</dbReference>
<dbReference type="CDD" id="cd06558">
    <property type="entry name" value="crotonase-like"/>
    <property type="match status" value="1"/>
</dbReference>
<keyword evidence="2" id="KW-0576">Peroxisome</keyword>
<evidence type="ECO:0000313" key="4">
    <source>
        <dbReference type="EMBL" id="UZP74681.1"/>
    </source>
</evidence>
<comment type="subcellular location">
    <subcellularLocation>
        <location evidence="1">Peroxisome</location>
    </subcellularLocation>
</comment>
<name>A0ABY6Q7N6_9GAMM</name>
<accession>A0ABY6Q7N6</accession>
<sequence length="262" mass="28285">MSDYQTLEITRDGAVMTIALNRPEKMNTFNTVLRREIAKAAIEADLDKTVRAVVLTGNGRAFSAGADLSDDDGMGDGKSVESDLNFEYKPGVLAIHNSSKPWIAVINGPCAGIAYSYAMACDLACMGESAYLYQPFSAIGLVPDGGATWLIPRLVGTKRAYELMALGEKLSADKALSMGMVNRVFPDETLRQDGIAFAQELAQRSPLALSHTKSAVNFGQSHNLDETISKEAALQSICIDSDDAKNAVISFFNKQKPVWQGH</sequence>
<dbReference type="RefSeq" id="WP_279241141.1">
    <property type="nucleotide sequence ID" value="NZ_CP036501.1"/>
</dbReference>
<keyword evidence="3" id="KW-0413">Isomerase</keyword>
<dbReference type="PANTHER" id="PTHR43684:SF1">
    <property type="entry name" value="ENOYL-COA DELTA ISOMERASE 2"/>
    <property type="match status" value="1"/>
</dbReference>